<reference evidence="1 2" key="1">
    <citation type="journal article" date="2018" name="Sci. Rep.">
        <title>Genomic signatures of local adaptation to the degree of environmental predictability in rotifers.</title>
        <authorList>
            <person name="Franch-Gras L."/>
            <person name="Hahn C."/>
            <person name="Garcia-Roger E.M."/>
            <person name="Carmona M.J."/>
            <person name="Serra M."/>
            <person name="Gomez A."/>
        </authorList>
    </citation>
    <scope>NUCLEOTIDE SEQUENCE [LARGE SCALE GENOMIC DNA]</scope>
    <source>
        <strain evidence="1">HYR1</strain>
    </source>
</reference>
<comment type="caution">
    <text evidence="1">The sequence shown here is derived from an EMBL/GenBank/DDBJ whole genome shotgun (WGS) entry which is preliminary data.</text>
</comment>
<organism evidence="1 2">
    <name type="scientific">Brachionus plicatilis</name>
    <name type="common">Marine rotifer</name>
    <name type="synonym">Brachionus muelleri</name>
    <dbReference type="NCBI Taxonomy" id="10195"/>
    <lineage>
        <taxon>Eukaryota</taxon>
        <taxon>Metazoa</taxon>
        <taxon>Spiralia</taxon>
        <taxon>Gnathifera</taxon>
        <taxon>Rotifera</taxon>
        <taxon>Eurotatoria</taxon>
        <taxon>Monogononta</taxon>
        <taxon>Pseudotrocha</taxon>
        <taxon>Ploima</taxon>
        <taxon>Brachionidae</taxon>
        <taxon>Brachionus</taxon>
    </lineage>
</organism>
<evidence type="ECO:0000313" key="1">
    <source>
        <dbReference type="EMBL" id="RNA06850.1"/>
    </source>
</evidence>
<dbReference type="EMBL" id="REGN01007261">
    <property type="protein sequence ID" value="RNA06850.1"/>
    <property type="molecule type" value="Genomic_DNA"/>
</dbReference>
<dbReference type="Proteomes" id="UP000276133">
    <property type="component" value="Unassembled WGS sequence"/>
</dbReference>
<gene>
    <name evidence="1" type="ORF">BpHYR1_016980</name>
</gene>
<name>A0A3M7Q606_BRAPC</name>
<sequence>MRKKITGFYCFILNNWFNDFFLFKNTQELQNKLREKFADNLKETMAFFRDKRYNLLYQLTKSFKAE</sequence>
<evidence type="ECO:0000313" key="2">
    <source>
        <dbReference type="Proteomes" id="UP000276133"/>
    </source>
</evidence>
<dbReference type="AlphaFoldDB" id="A0A3M7Q606"/>
<accession>A0A3M7Q606</accession>
<protein>
    <submittedName>
        <fullName evidence="1">Uncharacterized protein</fullName>
    </submittedName>
</protein>
<proteinExistence type="predicted"/>
<keyword evidence="2" id="KW-1185">Reference proteome</keyword>